<comment type="caution">
    <text evidence="3">The sequence shown here is derived from an EMBL/GenBank/DDBJ whole genome shotgun (WGS) entry which is preliminary data.</text>
</comment>
<proteinExistence type="inferred from homology"/>
<dbReference type="PANTHER" id="PTHR34253">
    <property type="entry name" value="PROTEIN LLP HOMOLOG"/>
    <property type="match status" value="1"/>
</dbReference>
<dbReference type="PANTHER" id="PTHR34253:SF1">
    <property type="entry name" value="PROTEIN LLP HOMOLOG"/>
    <property type="match status" value="1"/>
</dbReference>
<accession>A0A8K0KJB8</accession>
<dbReference type="EMBL" id="KZ309014">
    <property type="protein sequence ID" value="KAG8236319.1"/>
    <property type="molecule type" value="Genomic_DNA"/>
</dbReference>
<dbReference type="GO" id="GO:0005730">
    <property type="term" value="C:nucleolus"/>
    <property type="evidence" value="ECO:0007669"/>
    <property type="project" value="TreeGrafter"/>
</dbReference>
<gene>
    <name evidence="3" type="ORF">J437_LFUL015946</name>
</gene>
<dbReference type="GO" id="GO:0003723">
    <property type="term" value="F:RNA binding"/>
    <property type="evidence" value="ECO:0007669"/>
    <property type="project" value="TreeGrafter"/>
</dbReference>
<dbReference type="Proteomes" id="UP000792457">
    <property type="component" value="Unassembled WGS sequence"/>
</dbReference>
<organism evidence="3 4">
    <name type="scientific">Ladona fulva</name>
    <name type="common">Scarce chaser dragonfly</name>
    <name type="synonym">Libellula fulva</name>
    <dbReference type="NCBI Taxonomy" id="123851"/>
    <lineage>
        <taxon>Eukaryota</taxon>
        <taxon>Metazoa</taxon>
        <taxon>Ecdysozoa</taxon>
        <taxon>Arthropoda</taxon>
        <taxon>Hexapoda</taxon>
        <taxon>Insecta</taxon>
        <taxon>Pterygota</taxon>
        <taxon>Palaeoptera</taxon>
        <taxon>Odonata</taxon>
        <taxon>Epiprocta</taxon>
        <taxon>Anisoptera</taxon>
        <taxon>Libelluloidea</taxon>
        <taxon>Libellulidae</taxon>
        <taxon>Ladona</taxon>
    </lineage>
</organism>
<dbReference type="Pfam" id="PF10169">
    <property type="entry name" value="LLPH"/>
    <property type="match status" value="1"/>
</dbReference>
<reference evidence="3" key="1">
    <citation type="submission" date="2013-04" db="EMBL/GenBank/DDBJ databases">
        <authorList>
            <person name="Qu J."/>
            <person name="Murali S.C."/>
            <person name="Bandaranaike D."/>
            <person name="Bellair M."/>
            <person name="Blankenburg K."/>
            <person name="Chao H."/>
            <person name="Dinh H."/>
            <person name="Doddapaneni H."/>
            <person name="Downs B."/>
            <person name="Dugan-Rocha S."/>
            <person name="Elkadiri S."/>
            <person name="Gnanaolivu R.D."/>
            <person name="Hernandez B."/>
            <person name="Javaid M."/>
            <person name="Jayaseelan J.C."/>
            <person name="Lee S."/>
            <person name="Li M."/>
            <person name="Ming W."/>
            <person name="Munidasa M."/>
            <person name="Muniz J."/>
            <person name="Nguyen L."/>
            <person name="Ongeri F."/>
            <person name="Osuji N."/>
            <person name="Pu L.-L."/>
            <person name="Puazo M."/>
            <person name="Qu C."/>
            <person name="Quiroz J."/>
            <person name="Raj R."/>
            <person name="Weissenberger G."/>
            <person name="Xin Y."/>
            <person name="Zou X."/>
            <person name="Han Y."/>
            <person name="Richards S."/>
            <person name="Worley K."/>
            <person name="Muzny D."/>
            <person name="Gibbs R."/>
        </authorList>
    </citation>
    <scope>NUCLEOTIDE SEQUENCE</scope>
    <source>
        <strain evidence="3">Sampled in the wild</strain>
    </source>
</reference>
<feature type="region of interest" description="Disordered" evidence="2">
    <location>
        <begin position="60"/>
        <end position="120"/>
    </location>
</feature>
<dbReference type="InterPro" id="IPR018784">
    <property type="entry name" value="LLPH-like"/>
</dbReference>
<name>A0A8K0KJB8_LADFU</name>
<dbReference type="GO" id="GO:0001099">
    <property type="term" value="F:basal RNA polymerase II transcription machinery binding"/>
    <property type="evidence" value="ECO:0007669"/>
    <property type="project" value="TreeGrafter"/>
</dbReference>
<dbReference type="AlphaFoldDB" id="A0A8K0KJB8"/>
<evidence type="ECO:0000313" key="4">
    <source>
        <dbReference type="Proteomes" id="UP000792457"/>
    </source>
</evidence>
<feature type="compositionally biased region" description="Basic and acidic residues" evidence="2">
    <location>
        <begin position="60"/>
        <end position="87"/>
    </location>
</feature>
<feature type="compositionally biased region" description="Basic residues" evidence="2">
    <location>
        <begin position="98"/>
        <end position="120"/>
    </location>
</feature>
<comment type="similarity">
    <text evidence="1">Belongs to the learning-associated protein family.</text>
</comment>
<dbReference type="OrthoDB" id="6257894at2759"/>
<protein>
    <recommendedName>
        <fullName evidence="5">Protein LLP homolog</fullName>
    </recommendedName>
</protein>
<evidence type="ECO:0008006" key="5">
    <source>
        <dbReference type="Google" id="ProtNLM"/>
    </source>
</evidence>
<sequence>MAKSIRSKWKKKMRAVKRVRYGKKELEKLKLIVGEGNNTDTEMKSISDIATVTDAATIKEKSKEDNSVEKMETGDRRFNKRTLRDQHGTYPVWMSQKQIRKRSKSCKRKSKKKKKETKTKRISYRYMECDDSSTGGHRKCLLDPGPNESKLLICTFPW</sequence>
<evidence type="ECO:0000256" key="1">
    <source>
        <dbReference type="ARBA" id="ARBA00034118"/>
    </source>
</evidence>
<reference evidence="3" key="2">
    <citation type="submission" date="2017-10" db="EMBL/GenBank/DDBJ databases">
        <title>Ladona fulva Genome sequencing and assembly.</title>
        <authorList>
            <person name="Murali S."/>
            <person name="Richards S."/>
            <person name="Bandaranaike D."/>
            <person name="Bellair M."/>
            <person name="Blankenburg K."/>
            <person name="Chao H."/>
            <person name="Dinh H."/>
            <person name="Doddapaneni H."/>
            <person name="Dugan-Rocha S."/>
            <person name="Elkadiri S."/>
            <person name="Gnanaolivu R."/>
            <person name="Hernandez B."/>
            <person name="Skinner E."/>
            <person name="Javaid M."/>
            <person name="Lee S."/>
            <person name="Li M."/>
            <person name="Ming W."/>
            <person name="Munidasa M."/>
            <person name="Muniz J."/>
            <person name="Nguyen L."/>
            <person name="Hughes D."/>
            <person name="Osuji N."/>
            <person name="Pu L.-L."/>
            <person name="Puazo M."/>
            <person name="Qu C."/>
            <person name="Quiroz J."/>
            <person name="Raj R."/>
            <person name="Weissenberger G."/>
            <person name="Xin Y."/>
            <person name="Zou X."/>
            <person name="Han Y."/>
            <person name="Worley K."/>
            <person name="Muzny D."/>
            <person name="Gibbs R."/>
        </authorList>
    </citation>
    <scope>NUCLEOTIDE SEQUENCE</scope>
    <source>
        <strain evidence="3">Sampled in the wild</strain>
    </source>
</reference>
<dbReference type="GO" id="GO:0097484">
    <property type="term" value="P:dendrite extension"/>
    <property type="evidence" value="ECO:0007669"/>
    <property type="project" value="TreeGrafter"/>
</dbReference>
<evidence type="ECO:0000313" key="3">
    <source>
        <dbReference type="EMBL" id="KAG8236319.1"/>
    </source>
</evidence>
<evidence type="ECO:0000256" key="2">
    <source>
        <dbReference type="SAM" id="MobiDB-lite"/>
    </source>
</evidence>
<keyword evidence="4" id="KW-1185">Reference proteome</keyword>